<dbReference type="SUPFAM" id="SSF161111">
    <property type="entry name" value="Cation efflux protein transmembrane domain-like"/>
    <property type="match status" value="1"/>
</dbReference>
<keyword evidence="2 5" id="KW-0812">Transmembrane</keyword>
<keyword evidence="3 5" id="KW-1133">Transmembrane helix</keyword>
<dbReference type="GO" id="GO:0016020">
    <property type="term" value="C:membrane"/>
    <property type="evidence" value="ECO:0007669"/>
    <property type="project" value="UniProtKB-SubCell"/>
</dbReference>
<keyword evidence="4 5" id="KW-0472">Membrane</keyword>
<keyword evidence="6" id="KW-1185">Reference proteome</keyword>
<evidence type="ECO:0000313" key="6">
    <source>
        <dbReference type="Proteomes" id="UP000035681"/>
    </source>
</evidence>
<dbReference type="InterPro" id="IPR027469">
    <property type="entry name" value="Cation_efflux_TMD_sf"/>
</dbReference>
<evidence type="ECO:0000256" key="4">
    <source>
        <dbReference type="ARBA" id="ARBA00023136"/>
    </source>
</evidence>
<evidence type="ECO:0000256" key="1">
    <source>
        <dbReference type="ARBA" id="ARBA00004141"/>
    </source>
</evidence>
<feature type="transmembrane region" description="Helical" evidence="5">
    <location>
        <begin position="197"/>
        <end position="218"/>
    </location>
</feature>
<dbReference type="WBParaSite" id="SSTP_0000876900.1">
    <property type="protein sequence ID" value="SSTP_0000876900.1"/>
    <property type="gene ID" value="SSTP_0000876900"/>
</dbReference>
<reference evidence="7" key="1">
    <citation type="submission" date="2015-08" db="UniProtKB">
        <authorList>
            <consortium name="WormBaseParasite"/>
        </authorList>
    </citation>
    <scope>IDENTIFICATION</scope>
</reference>
<dbReference type="WBParaSite" id="TCONS_00015952.p1">
    <property type="protein sequence ID" value="TCONS_00015952.p1"/>
    <property type="gene ID" value="XLOC_010721"/>
</dbReference>
<organism evidence="7">
    <name type="scientific">Strongyloides stercoralis</name>
    <name type="common">Threadworm</name>
    <dbReference type="NCBI Taxonomy" id="6248"/>
    <lineage>
        <taxon>Eukaryota</taxon>
        <taxon>Metazoa</taxon>
        <taxon>Ecdysozoa</taxon>
        <taxon>Nematoda</taxon>
        <taxon>Chromadorea</taxon>
        <taxon>Rhabditida</taxon>
        <taxon>Tylenchina</taxon>
        <taxon>Panagrolaimomorpha</taxon>
        <taxon>Strongyloidoidea</taxon>
        <taxon>Strongyloididae</taxon>
        <taxon>Strongyloides</taxon>
    </lineage>
</organism>
<name>A0A0K0EH12_STRER</name>
<feature type="transmembrane region" description="Helical" evidence="5">
    <location>
        <begin position="126"/>
        <end position="150"/>
    </location>
</feature>
<sequence>MSEVERIVESNVIESNQINESNNNKNNLIEKDIFGKFSGVLIIIVVIEAITGALSNSISLLADSCRLFIDFFMYFNLSKNASKKKKILELFFISIIVLLGIILAILYVILSVKRLYLNYIKIDAKIMLVGGFLAMIANIGMCIIHASDIFKPRRYTLLSDYISIRFQQSCHILINHGLGFIVFISVLLIFIDKYFIFTDSIATILMSILILSNTLAIINKYQRSFVKKYTYIEIFDTEEI</sequence>
<accession>A0A0K0EH12</accession>
<protein>
    <submittedName>
        <fullName evidence="7">Cation efflux family protein</fullName>
    </submittedName>
</protein>
<feature type="transmembrane region" description="Helical" evidence="5">
    <location>
        <begin position="87"/>
        <end position="110"/>
    </location>
</feature>
<comment type="subcellular location">
    <subcellularLocation>
        <location evidence="1">Membrane</location>
        <topology evidence="1">Multi-pass membrane protein</topology>
    </subcellularLocation>
</comment>
<evidence type="ECO:0000256" key="2">
    <source>
        <dbReference type="ARBA" id="ARBA00022692"/>
    </source>
</evidence>
<feature type="transmembrane region" description="Helical" evidence="5">
    <location>
        <begin position="171"/>
        <end position="191"/>
    </location>
</feature>
<evidence type="ECO:0000256" key="5">
    <source>
        <dbReference type="SAM" id="Phobius"/>
    </source>
</evidence>
<evidence type="ECO:0000256" key="3">
    <source>
        <dbReference type="ARBA" id="ARBA00022989"/>
    </source>
</evidence>
<dbReference type="STRING" id="6248.A0A0K0EH12"/>
<feature type="transmembrane region" description="Helical" evidence="5">
    <location>
        <begin position="33"/>
        <end position="51"/>
    </location>
</feature>
<dbReference type="Gene3D" id="1.20.1510.10">
    <property type="entry name" value="Cation efflux protein transmembrane domain"/>
    <property type="match status" value="1"/>
</dbReference>
<evidence type="ECO:0000313" key="7">
    <source>
        <dbReference type="WBParaSite" id="SSTP_0000876900.1"/>
    </source>
</evidence>
<dbReference type="AlphaFoldDB" id="A0A0K0EH12"/>
<dbReference type="Proteomes" id="UP000035681">
    <property type="component" value="Unplaced"/>
</dbReference>
<proteinExistence type="predicted"/>